<dbReference type="EMBL" id="CP101190">
    <property type="protein sequence ID" value="UYW00180.1"/>
    <property type="molecule type" value="Genomic_DNA"/>
</dbReference>
<organism evidence="3 4">
    <name type="scientific">Paenarthrobacter ureafaciens</name>
    <dbReference type="NCBI Taxonomy" id="37931"/>
    <lineage>
        <taxon>Bacteria</taxon>
        <taxon>Bacillati</taxon>
        <taxon>Actinomycetota</taxon>
        <taxon>Actinomycetes</taxon>
        <taxon>Micrococcales</taxon>
        <taxon>Micrococcaceae</taxon>
        <taxon>Paenarthrobacter</taxon>
    </lineage>
</organism>
<evidence type="ECO:0000313" key="4">
    <source>
        <dbReference type="Proteomes" id="UP001163293"/>
    </source>
</evidence>
<dbReference type="Gene3D" id="3.40.350.10">
    <property type="entry name" value="Creatinase/prolidase N-terminal domain"/>
    <property type="match status" value="1"/>
</dbReference>
<protein>
    <submittedName>
        <fullName evidence="3">Xaa-Pro peptidase family protein</fullName>
    </submittedName>
</protein>
<dbReference type="AlphaFoldDB" id="A0AAX3ERS5"/>
<geneLocation type="plasmid" evidence="3 4">
    <name>unnamed5</name>
</geneLocation>
<dbReference type="Proteomes" id="UP001163293">
    <property type="component" value="Plasmid unnamed5"/>
</dbReference>
<dbReference type="RefSeq" id="WP_069694803.1">
    <property type="nucleotide sequence ID" value="NZ_CP101190.1"/>
</dbReference>
<dbReference type="InterPro" id="IPR029149">
    <property type="entry name" value="Creatin/AminoP/Spt16_N"/>
</dbReference>
<evidence type="ECO:0000259" key="2">
    <source>
        <dbReference type="Pfam" id="PF00557"/>
    </source>
</evidence>
<keyword evidence="4" id="KW-1185">Reference proteome</keyword>
<proteinExistence type="predicted"/>
<evidence type="ECO:0000313" key="3">
    <source>
        <dbReference type="EMBL" id="UYW00180.1"/>
    </source>
</evidence>
<dbReference type="CDD" id="cd01066">
    <property type="entry name" value="APP_MetAP"/>
    <property type="match status" value="1"/>
</dbReference>
<dbReference type="InterPro" id="IPR050659">
    <property type="entry name" value="Peptidase_M24B"/>
</dbReference>
<dbReference type="SUPFAM" id="SSF53092">
    <property type="entry name" value="Creatinase/prolidase N-terminal domain"/>
    <property type="match status" value="1"/>
</dbReference>
<evidence type="ECO:0000256" key="1">
    <source>
        <dbReference type="SAM" id="MobiDB-lite"/>
    </source>
</evidence>
<feature type="region of interest" description="Disordered" evidence="1">
    <location>
        <begin position="447"/>
        <end position="473"/>
    </location>
</feature>
<reference evidence="3" key="1">
    <citation type="submission" date="2022-07" db="EMBL/GenBank/DDBJ databases">
        <authorList>
            <person name="Wu T."/>
        </authorList>
    </citation>
    <scope>NUCLEOTIDE SEQUENCE</scope>
    <source>
        <strain evidence="3">SD-1</strain>
        <plasmid evidence="3">unnamed5</plasmid>
    </source>
</reference>
<dbReference type="SUPFAM" id="SSF55920">
    <property type="entry name" value="Creatinase/aminopeptidase"/>
    <property type="match status" value="1"/>
</dbReference>
<feature type="domain" description="Peptidase M24" evidence="2">
    <location>
        <begin position="205"/>
        <end position="412"/>
    </location>
</feature>
<sequence length="473" mass="52520">MTTATRGTMSVDWESRVDYDRLRGERLARLRAKLDESELGALLAFDFANIRYMSSTLIGTWAIDKLIRFCLITRESDPIMWDFGSAAKHHALFNPWLNQTHSHADADPHAPHHNAVRPRAEGGSRAGISTLRGAFPPDAGIAEEVARKIKRELEKFGVANEPLGIDVVELPILFALQREGIDVVDGQQVFLEARRIKTPDEITLLTTAASMVDAAYENLHEFLRPGVRENECVGLVSKTLYDLGSEFVEGVNAISGERCAPHPHIFSDRIIRPGDPAFFDILHSFNGYRTCYYRTFAVGSASRAQNDAYRRAREYMDRAIALVRPGATTADIVSVWPKAQEFGFPDEEAAFALQYGHGVGLSIWEKPIFSRLVSFDNPEVLEEGMVFALETYWPSADGIGAARIEEELVVTKDGCEVITKFPAEELIVTGKRYYTFNGPLPTIRNSQSHLNTPWGTADTSLTMPATAASSNLP</sequence>
<gene>
    <name evidence="3" type="ORF">NL394_23795</name>
</gene>
<dbReference type="PANTHER" id="PTHR46112:SF2">
    <property type="entry name" value="XAA-PRO AMINOPEPTIDASE P-RELATED"/>
    <property type="match status" value="1"/>
</dbReference>
<feature type="region of interest" description="Disordered" evidence="1">
    <location>
        <begin position="103"/>
        <end position="122"/>
    </location>
</feature>
<keyword evidence="3" id="KW-0614">Plasmid</keyword>
<accession>A0AAX3ERS5</accession>
<name>A0AAX3ERS5_PAEUR</name>
<dbReference type="InterPro" id="IPR000994">
    <property type="entry name" value="Pept_M24"/>
</dbReference>
<dbReference type="InterPro" id="IPR036005">
    <property type="entry name" value="Creatinase/aminopeptidase-like"/>
</dbReference>
<dbReference type="Gene3D" id="3.90.230.10">
    <property type="entry name" value="Creatinase/methionine aminopeptidase superfamily"/>
    <property type="match status" value="1"/>
</dbReference>
<dbReference type="PANTHER" id="PTHR46112">
    <property type="entry name" value="AMINOPEPTIDASE"/>
    <property type="match status" value="1"/>
</dbReference>
<dbReference type="Pfam" id="PF00557">
    <property type="entry name" value="Peptidase_M24"/>
    <property type="match status" value="1"/>
</dbReference>